<sequence>MATHARPRCHHRSGVSPSSSISRRRSGERGSGHGTPRPFSATGRDRDLDRGRHAPPSCRPSARASPAYSDVFRWSLCTETATQGVRVRRSEAAPTKARLASRFARWRRGNTGALRAMHDRQPPGAASPLFCFPSV</sequence>
<evidence type="ECO:0000256" key="1">
    <source>
        <dbReference type="SAM" id="MobiDB-lite"/>
    </source>
</evidence>
<organism evidence="2 3">
    <name type="scientific">Zizania palustris</name>
    <name type="common">Northern wild rice</name>
    <dbReference type="NCBI Taxonomy" id="103762"/>
    <lineage>
        <taxon>Eukaryota</taxon>
        <taxon>Viridiplantae</taxon>
        <taxon>Streptophyta</taxon>
        <taxon>Embryophyta</taxon>
        <taxon>Tracheophyta</taxon>
        <taxon>Spermatophyta</taxon>
        <taxon>Magnoliopsida</taxon>
        <taxon>Liliopsida</taxon>
        <taxon>Poales</taxon>
        <taxon>Poaceae</taxon>
        <taxon>BOP clade</taxon>
        <taxon>Oryzoideae</taxon>
        <taxon>Oryzeae</taxon>
        <taxon>Zizaniinae</taxon>
        <taxon>Zizania</taxon>
    </lineage>
</organism>
<comment type="caution">
    <text evidence="2">The sequence shown here is derived from an EMBL/GenBank/DDBJ whole genome shotgun (WGS) entry which is preliminary data.</text>
</comment>
<accession>A0A8J5QZL7</accession>
<dbReference type="Proteomes" id="UP000729402">
    <property type="component" value="Unassembled WGS sequence"/>
</dbReference>
<feature type="compositionally biased region" description="Basic residues" evidence="1">
    <location>
        <begin position="1"/>
        <end position="13"/>
    </location>
</feature>
<reference evidence="2" key="1">
    <citation type="journal article" date="2021" name="bioRxiv">
        <title>Whole Genome Assembly and Annotation of Northern Wild Rice, Zizania palustris L., Supports a Whole Genome Duplication in the Zizania Genus.</title>
        <authorList>
            <person name="Haas M."/>
            <person name="Kono T."/>
            <person name="Macchietto M."/>
            <person name="Millas R."/>
            <person name="McGilp L."/>
            <person name="Shao M."/>
            <person name="Duquette J."/>
            <person name="Hirsch C.N."/>
            <person name="Kimball J."/>
        </authorList>
    </citation>
    <scope>NUCLEOTIDE SEQUENCE</scope>
    <source>
        <tissue evidence="2">Fresh leaf tissue</tissue>
    </source>
</reference>
<name>A0A8J5QZL7_ZIZPA</name>
<dbReference type="EMBL" id="JAAALK010000290">
    <property type="protein sequence ID" value="KAG8047480.1"/>
    <property type="molecule type" value="Genomic_DNA"/>
</dbReference>
<evidence type="ECO:0000313" key="2">
    <source>
        <dbReference type="EMBL" id="KAG8047480.1"/>
    </source>
</evidence>
<gene>
    <name evidence="2" type="ORF">GUJ93_ZPchr0008g11389</name>
</gene>
<protein>
    <submittedName>
        <fullName evidence="2">Uncharacterized protein</fullName>
    </submittedName>
</protein>
<dbReference type="AlphaFoldDB" id="A0A8J5QZL7"/>
<evidence type="ECO:0000313" key="3">
    <source>
        <dbReference type="Proteomes" id="UP000729402"/>
    </source>
</evidence>
<reference evidence="2" key="2">
    <citation type="submission" date="2021-02" db="EMBL/GenBank/DDBJ databases">
        <authorList>
            <person name="Kimball J.A."/>
            <person name="Haas M.W."/>
            <person name="Macchietto M."/>
            <person name="Kono T."/>
            <person name="Duquette J."/>
            <person name="Shao M."/>
        </authorList>
    </citation>
    <scope>NUCLEOTIDE SEQUENCE</scope>
    <source>
        <tissue evidence="2">Fresh leaf tissue</tissue>
    </source>
</reference>
<feature type="compositionally biased region" description="Basic and acidic residues" evidence="1">
    <location>
        <begin position="43"/>
        <end position="52"/>
    </location>
</feature>
<keyword evidence="3" id="KW-1185">Reference proteome</keyword>
<feature type="compositionally biased region" description="Low complexity" evidence="1">
    <location>
        <begin position="54"/>
        <end position="65"/>
    </location>
</feature>
<feature type="region of interest" description="Disordered" evidence="1">
    <location>
        <begin position="1"/>
        <end position="65"/>
    </location>
</feature>
<proteinExistence type="predicted"/>